<dbReference type="InterPro" id="IPR036927">
    <property type="entry name" value="Cyt_c_oxase-like_su1_sf"/>
</dbReference>
<dbReference type="EMBL" id="JACPRF010000396">
    <property type="protein sequence ID" value="MBI2877787.1"/>
    <property type="molecule type" value="Genomic_DNA"/>
</dbReference>
<evidence type="ECO:0000313" key="2">
    <source>
        <dbReference type="EMBL" id="MBI2877787.1"/>
    </source>
</evidence>
<dbReference type="GO" id="GO:0009060">
    <property type="term" value="P:aerobic respiration"/>
    <property type="evidence" value="ECO:0007669"/>
    <property type="project" value="InterPro"/>
</dbReference>
<dbReference type="GO" id="GO:0016020">
    <property type="term" value="C:membrane"/>
    <property type="evidence" value="ECO:0007669"/>
    <property type="project" value="InterPro"/>
</dbReference>
<gene>
    <name evidence="2" type="ORF">HYY20_13010</name>
</gene>
<dbReference type="InterPro" id="IPR000883">
    <property type="entry name" value="Cyt_C_Oxase_1"/>
</dbReference>
<accession>A0A932CR07</accession>
<dbReference type="Proteomes" id="UP000769766">
    <property type="component" value="Unassembled WGS sequence"/>
</dbReference>
<comment type="caution">
    <text evidence="2">The sequence shown here is derived from an EMBL/GenBank/DDBJ whole genome shotgun (WGS) entry which is preliminary data.</text>
</comment>
<keyword evidence="1" id="KW-0472">Membrane</keyword>
<dbReference type="GO" id="GO:0004129">
    <property type="term" value="F:cytochrome-c oxidase activity"/>
    <property type="evidence" value="ECO:0007669"/>
    <property type="project" value="InterPro"/>
</dbReference>
<evidence type="ECO:0000313" key="3">
    <source>
        <dbReference type="Proteomes" id="UP000769766"/>
    </source>
</evidence>
<proteinExistence type="predicted"/>
<sequence>MDFAYYNDFLPSLSYEGSRSQHQGASLRNGRSRAVESHTLRFIKASLVYLAIGCTLGVLFILQPVYAIQWRMLHTHFNLLGWVSMMIFGVAYHILPRFRGRPLYSKNLAILHFWLANVGLVGMAICWSVVSSGGAVIYRSLAALFSLLVVAAILVFVWNLWATVR</sequence>
<keyword evidence="1" id="KW-1133">Transmembrane helix</keyword>
<dbReference type="GO" id="GO:0020037">
    <property type="term" value="F:heme binding"/>
    <property type="evidence" value="ECO:0007669"/>
    <property type="project" value="InterPro"/>
</dbReference>
<name>A0A932CR07_UNCTE</name>
<feature type="transmembrane region" description="Helical" evidence="1">
    <location>
        <begin position="79"/>
        <end position="96"/>
    </location>
</feature>
<dbReference type="Gene3D" id="1.20.210.10">
    <property type="entry name" value="Cytochrome c oxidase-like, subunit I domain"/>
    <property type="match status" value="1"/>
</dbReference>
<protein>
    <submittedName>
        <fullName evidence="2">Cbb3-type cytochrome c oxidase subunit I</fullName>
    </submittedName>
</protein>
<reference evidence="2" key="1">
    <citation type="submission" date="2020-07" db="EMBL/GenBank/DDBJ databases">
        <title>Huge and variable diversity of episymbiotic CPR bacteria and DPANN archaea in groundwater ecosystems.</title>
        <authorList>
            <person name="He C.Y."/>
            <person name="Keren R."/>
            <person name="Whittaker M."/>
            <person name="Farag I.F."/>
            <person name="Doudna J."/>
            <person name="Cate J.H.D."/>
            <person name="Banfield J.F."/>
        </authorList>
    </citation>
    <scope>NUCLEOTIDE SEQUENCE</scope>
    <source>
        <strain evidence="2">NC_groundwater_672_Ag_B-0.1um_62_36</strain>
    </source>
</reference>
<feature type="transmembrane region" description="Helical" evidence="1">
    <location>
        <begin position="136"/>
        <end position="161"/>
    </location>
</feature>
<feature type="transmembrane region" description="Helical" evidence="1">
    <location>
        <begin position="47"/>
        <end position="67"/>
    </location>
</feature>
<keyword evidence="1" id="KW-0812">Transmembrane</keyword>
<dbReference type="Pfam" id="PF00115">
    <property type="entry name" value="COX1"/>
    <property type="match status" value="1"/>
</dbReference>
<dbReference type="SUPFAM" id="SSF81442">
    <property type="entry name" value="Cytochrome c oxidase subunit I-like"/>
    <property type="match status" value="1"/>
</dbReference>
<evidence type="ECO:0000256" key="1">
    <source>
        <dbReference type="SAM" id="Phobius"/>
    </source>
</evidence>
<organism evidence="2 3">
    <name type="scientific">Tectimicrobiota bacterium</name>
    <dbReference type="NCBI Taxonomy" id="2528274"/>
    <lineage>
        <taxon>Bacteria</taxon>
        <taxon>Pseudomonadati</taxon>
        <taxon>Nitrospinota/Tectimicrobiota group</taxon>
        <taxon>Candidatus Tectimicrobiota</taxon>
    </lineage>
</organism>
<feature type="transmembrane region" description="Helical" evidence="1">
    <location>
        <begin position="108"/>
        <end position="130"/>
    </location>
</feature>
<dbReference type="AlphaFoldDB" id="A0A932CR07"/>